<dbReference type="Gene3D" id="1.20.140.150">
    <property type="match status" value="1"/>
</dbReference>
<keyword evidence="6" id="KW-0812">Transmembrane</keyword>
<evidence type="ECO:0000256" key="9">
    <source>
        <dbReference type="ARBA" id="ARBA00023136"/>
    </source>
</evidence>
<protein>
    <recommendedName>
        <fullName evidence="11">Claudin 34</fullName>
    </recommendedName>
</protein>
<keyword evidence="4" id="KW-0796">Tight junction</keyword>
<evidence type="ECO:0000256" key="7">
    <source>
        <dbReference type="ARBA" id="ARBA00022949"/>
    </source>
</evidence>
<evidence type="ECO:0000313" key="10">
    <source>
        <dbReference type="Ensembl" id="ENSSPAP00000023650.1"/>
    </source>
</evidence>
<evidence type="ECO:0000256" key="5">
    <source>
        <dbReference type="ARBA" id="ARBA00022475"/>
    </source>
</evidence>
<evidence type="ECO:0000256" key="8">
    <source>
        <dbReference type="ARBA" id="ARBA00022989"/>
    </source>
</evidence>
<evidence type="ECO:0000256" key="3">
    <source>
        <dbReference type="ARBA" id="ARBA00008295"/>
    </source>
</evidence>
<keyword evidence="9" id="KW-0472">Membrane</keyword>
<dbReference type="GO" id="GO:0005198">
    <property type="term" value="F:structural molecule activity"/>
    <property type="evidence" value="ECO:0007669"/>
    <property type="project" value="InterPro"/>
</dbReference>
<evidence type="ECO:0008006" key="11">
    <source>
        <dbReference type="Google" id="ProtNLM"/>
    </source>
</evidence>
<organism evidence="10">
    <name type="scientific">Stegastes partitus</name>
    <name type="common">bicolor damselfish</name>
    <dbReference type="NCBI Taxonomy" id="144197"/>
    <lineage>
        <taxon>Eukaryota</taxon>
        <taxon>Metazoa</taxon>
        <taxon>Chordata</taxon>
        <taxon>Craniata</taxon>
        <taxon>Vertebrata</taxon>
        <taxon>Euteleostomi</taxon>
        <taxon>Actinopterygii</taxon>
        <taxon>Neopterygii</taxon>
        <taxon>Teleostei</taxon>
        <taxon>Neoteleostei</taxon>
        <taxon>Acanthomorphata</taxon>
        <taxon>Ovalentaria</taxon>
        <taxon>Pomacentridae</taxon>
        <taxon>Stegastes</taxon>
    </lineage>
</organism>
<dbReference type="STRING" id="144197.ENSSPAP00000023650"/>
<accession>A0A3B5ARX8</accession>
<reference evidence="10" key="1">
    <citation type="submission" date="2023-09" db="UniProtKB">
        <authorList>
            <consortium name="Ensembl"/>
        </authorList>
    </citation>
    <scope>IDENTIFICATION</scope>
</reference>
<evidence type="ECO:0000256" key="1">
    <source>
        <dbReference type="ARBA" id="ARBA00004435"/>
    </source>
</evidence>
<dbReference type="InterPro" id="IPR004031">
    <property type="entry name" value="PMP22/EMP/MP20/Claudin"/>
</dbReference>
<dbReference type="Pfam" id="PF13903">
    <property type="entry name" value="Claudin_2"/>
    <property type="match status" value="1"/>
</dbReference>
<comment type="similarity">
    <text evidence="3">Belongs to the claudin family.</text>
</comment>
<name>A0A3B5ARX8_9TELE</name>
<evidence type="ECO:0000256" key="2">
    <source>
        <dbReference type="ARBA" id="ARBA00004651"/>
    </source>
</evidence>
<keyword evidence="5" id="KW-1003">Cell membrane</keyword>
<keyword evidence="8" id="KW-1133">Transmembrane helix</keyword>
<dbReference type="GO" id="GO:0005923">
    <property type="term" value="C:bicellular tight junction"/>
    <property type="evidence" value="ECO:0007669"/>
    <property type="project" value="UniProtKB-SubCell"/>
</dbReference>
<dbReference type="Ensembl" id="ENSSPAT00000024029.1">
    <property type="protein sequence ID" value="ENSSPAP00000023650.1"/>
    <property type="gene ID" value="ENSSPAG00000017843.1"/>
</dbReference>
<dbReference type="AlphaFoldDB" id="A0A3B5ARX8"/>
<dbReference type="GeneTree" id="ENSGT00390000005717"/>
<proteinExistence type="inferred from homology"/>
<dbReference type="GO" id="GO:0005886">
    <property type="term" value="C:plasma membrane"/>
    <property type="evidence" value="ECO:0007669"/>
    <property type="project" value="UniProtKB-SubCell"/>
</dbReference>
<evidence type="ECO:0000256" key="6">
    <source>
        <dbReference type="ARBA" id="ARBA00022692"/>
    </source>
</evidence>
<dbReference type="InterPro" id="IPR006187">
    <property type="entry name" value="Claudin"/>
</dbReference>
<keyword evidence="7" id="KW-0965">Cell junction</keyword>
<evidence type="ECO:0000256" key="4">
    <source>
        <dbReference type="ARBA" id="ARBA00022427"/>
    </source>
</evidence>
<dbReference type="PANTHER" id="PTHR12002">
    <property type="entry name" value="CLAUDIN"/>
    <property type="match status" value="1"/>
</dbReference>
<comment type="subcellular location">
    <subcellularLocation>
        <location evidence="1">Cell junction</location>
        <location evidence="1">Tight junction</location>
    </subcellularLocation>
    <subcellularLocation>
        <location evidence="2">Cell membrane</location>
        <topology evidence="2">Multi-pass membrane protein</topology>
    </subcellularLocation>
</comment>
<sequence length="246" mass="27535">MLTIRVFLNVCLHKYSSNTERFLNVQFTWIVIKITAGFLAWILTMTTIGLNDWRLWEVDDVSVISSGVAWVGIWRACFHSHVLPRMENCWSIGISDTFVPIEISVAQVMMMMAVISGLAGNIIAAVAMRMVYFSVKNRRSIRLAFVAGGLLYLLTATLCLVPLVWNMTSVLNNRTIDFPPEFHLPAAPVSQKVGSAIGVGICSSVLLLISGLVFLCYRYVCTALCQKHKSQKWMNGRPALTATERW</sequence>
<dbReference type="PRINTS" id="PR01077">
    <property type="entry name" value="CLAUDIN"/>
</dbReference>